<protein>
    <recommendedName>
        <fullName evidence="3">Ribosomal protein S36, mitochondrial</fullName>
    </recommendedName>
</protein>
<organism evidence="1 2">
    <name type="scientific">Smittium simulii</name>
    <dbReference type="NCBI Taxonomy" id="133385"/>
    <lineage>
        <taxon>Eukaryota</taxon>
        <taxon>Fungi</taxon>
        <taxon>Fungi incertae sedis</taxon>
        <taxon>Zoopagomycota</taxon>
        <taxon>Kickxellomycotina</taxon>
        <taxon>Harpellomycetes</taxon>
        <taxon>Harpellales</taxon>
        <taxon>Legeriomycetaceae</taxon>
        <taxon>Smittium</taxon>
    </lineage>
</organism>
<proteinExistence type="predicted"/>
<dbReference type="OrthoDB" id="2116030at2759"/>
<gene>
    <name evidence="1" type="ORF">BB561_005743</name>
</gene>
<dbReference type="Proteomes" id="UP000245383">
    <property type="component" value="Unassembled WGS sequence"/>
</dbReference>
<keyword evidence="2" id="KW-1185">Reference proteome</keyword>
<sequence>MKASIFNKAAVLHKHQPLIRFIGPREKIWKQKALELLNKQTPPTLSSKPQSLDQTTGNTTFSQSYYSLPEKYRFLKISNDEISAIESGGAEL</sequence>
<evidence type="ECO:0000313" key="2">
    <source>
        <dbReference type="Proteomes" id="UP000245383"/>
    </source>
</evidence>
<reference evidence="1 2" key="1">
    <citation type="journal article" date="2018" name="MBio">
        <title>Comparative Genomics Reveals the Core Gene Toolbox for the Fungus-Insect Symbiosis.</title>
        <authorList>
            <person name="Wang Y."/>
            <person name="Stata M."/>
            <person name="Wang W."/>
            <person name="Stajich J.E."/>
            <person name="White M.M."/>
            <person name="Moncalvo J.M."/>
        </authorList>
    </citation>
    <scope>NUCLEOTIDE SEQUENCE [LARGE SCALE GENOMIC DNA]</scope>
    <source>
        <strain evidence="1 2">SWE-8-4</strain>
    </source>
</reference>
<evidence type="ECO:0008006" key="3">
    <source>
        <dbReference type="Google" id="ProtNLM"/>
    </source>
</evidence>
<evidence type="ECO:0000313" key="1">
    <source>
        <dbReference type="EMBL" id="PVU88692.1"/>
    </source>
</evidence>
<accession>A0A2T9Y8Q3</accession>
<dbReference type="EMBL" id="MBFR01000366">
    <property type="protein sequence ID" value="PVU88692.1"/>
    <property type="molecule type" value="Genomic_DNA"/>
</dbReference>
<name>A0A2T9Y8Q3_9FUNG</name>
<comment type="caution">
    <text evidence="1">The sequence shown here is derived from an EMBL/GenBank/DDBJ whole genome shotgun (WGS) entry which is preliminary data.</text>
</comment>
<dbReference type="AlphaFoldDB" id="A0A2T9Y8Q3"/>